<organism evidence="1 2">
    <name type="scientific">Lentinus brumalis</name>
    <dbReference type="NCBI Taxonomy" id="2498619"/>
    <lineage>
        <taxon>Eukaryota</taxon>
        <taxon>Fungi</taxon>
        <taxon>Dikarya</taxon>
        <taxon>Basidiomycota</taxon>
        <taxon>Agaricomycotina</taxon>
        <taxon>Agaricomycetes</taxon>
        <taxon>Polyporales</taxon>
        <taxon>Polyporaceae</taxon>
        <taxon>Lentinus</taxon>
    </lineage>
</organism>
<name>A0A371DI38_9APHY</name>
<evidence type="ECO:0000313" key="1">
    <source>
        <dbReference type="EMBL" id="RDX52204.1"/>
    </source>
</evidence>
<protein>
    <submittedName>
        <fullName evidence="1">Uncharacterized protein</fullName>
    </submittedName>
</protein>
<gene>
    <name evidence="1" type="ORF">OH76DRAFT_197521</name>
</gene>
<sequence length="85" mass="9459">MSITQLKCGDLCQTPLAVCARPCGAGWLVKRCIQKSAMFSPLLQYLLELECPEQPQRSDRRDLQLDVDLEDLSSSAFVQNGMAAR</sequence>
<reference evidence="1 2" key="1">
    <citation type="journal article" date="2018" name="Biotechnol. Biofuels">
        <title>Integrative visual omics of the white-rot fungus Polyporus brumalis exposes the biotechnological potential of its oxidative enzymes for delignifying raw plant biomass.</title>
        <authorList>
            <person name="Miyauchi S."/>
            <person name="Rancon A."/>
            <person name="Drula E."/>
            <person name="Hage H."/>
            <person name="Chaduli D."/>
            <person name="Favel A."/>
            <person name="Grisel S."/>
            <person name="Henrissat B."/>
            <person name="Herpoel-Gimbert I."/>
            <person name="Ruiz-Duenas F.J."/>
            <person name="Chevret D."/>
            <person name="Hainaut M."/>
            <person name="Lin J."/>
            <person name="Wang M."/>
            <person name="Pangilinan J."/>
            <person name="Lipzen A."/>
            <person name="Lesage-Meessen L."/>
            <person name="Navarro D."/>
            <person name="Riley R."/>
            <person name="Grigoriev I.V."/>
            <person name="Zhou S."/>
            <person name="Raouche S."/>
            <person name="Rosso M.N."/>
        </authorList>
    </citation>
    <scope>NUCLEOTIDE SEQUENCE [LARGE SCALE GENOMIC DNA]</scope>
    <source>
        <strain evidence="1 2">BRFM 1820</strain>
    </source>
</reference>
<proteinExistence type="predicted"/>
<dbReference type="Proteomes" id="UP000256964">
    <property type="component" value="Unassembled WGS sequence"/>
</dbReference>
<dbReference type="AlphaFoldDB" id="A0A371DI38"/>
<evidence type="ECO:0000313" key="2">
    <source>
        <dbReference type="Proteomes" id="UP000256964"/>
    </source>
</evidence>
<keyword evidence="2" id="KW-1185">Reference proteome</keyword>
<accession>A0A371DI38</accession>
<dbReference type="EMBL" id="KZ857391">
    <property type="protein sequence ID" value="RDX52204.1"/>
    <property type="molecule type" value="Genomic_DNA"/>
</dbReference>